<dbReference type="Pfam" id="PF04932">
    <property type="entry name" value="Wzy_C"/>
    <property type="match status" value="1"/>
</dbReference>
<dbReference type="KEGG" id="rlc:K227x_51210"/>
<dbReference type="Pfam" id="PF14559">
    <property type="entry name" value="TPR_19"/>
    <property type="match status" value="1"/>
</dbReference>
<feature type="transmembrane region" description="Helical" evidence="5">
    <location>
        <begin position="448"/>
        <end position="466"/>
    </location>
</feature>
<keyword evidence="3 5" id="KW-1133">Transmembrane helix</keyword>
<dbReference type="OrthoDB" id="274640at2"/>
<keyword evidence="4 5" id="KW-0472">Membrane</keyword>
<dbReference type="AlphaFoldDB" id="A0A517NHU6"/>
<proteinExistence type="predicted"/>
<dbReference type="PANTHER" id="PTHR37422">
    <property type="entry name" value="TEICHURONIC ACID BIOSYNTHESIS PROTEIN TUAE"/>
    <property type="match status" value="1"/>
</dbReference>
<evidence type="ECO:0000259" key="6">
    <source>
        <dbReference type="Pfam" id="PF04932"/>
    </source>
</evidence>
<feature type="transmembrane region" description="Helical" evidence="5">
    <location>
        <begin position="231"/>
        <end position="252"/>
    </location>
</feature>
<feature type="transmembrane region" description="Helical" evidence="5">
    <location>
        <begin position="287"/>
        <end position="304"/>
    </location>
</feature>
<dbReference type="InterPro" id="IPR051533">
    <property type="entry name" value="WaaL-like"/>
</dbReference>
<organism evidence="7 8">
    <name type="scientific">Rubripirellula lacrimiformis</name>
    <dbReference type="NCBI Taxonomy" id="1930273"/>
    <lineage>
        <taxon>Bacteria</taxon>
        <taxon>Pseudomonadati</taxon>
        <taxon>Planctomycetota</taxon>
        <taxon>Planctomycetia</taxon>
        <taxon>Pirellulales</taxon>
        <taxon>Pirellulaceae</taxon>
        <taxon>Rubripirellula</taxon>
    </lineage>
</organism>
<dbReference type="EMBL" id="CP036525">
    <property type="protein sequence ID" value="QDT06705.1"/>
    <property type="molecule type" value="Genomic_DNA"/>
</dbReference>
<evidence type="ECO:0000256" key="4">
    <source>
        <dbReference type="ARBA" id="ARBA00023136"/>
    </source>
</evidence>
<keyword evidence="2 5" id="KW-0812">Transmembrane</keyword>
<feature type="transmembrane region" description="Helical" evidence="5">
    <location>
        <begin position="509"/>
        <end position="542"/>
    </location>
</feature>
<keyword evidence="8" id="KW-1185">Reference proteome</keyword>
<dbReference type="Proteomes" id="UP000318538">
    <property type="component" value="Chromosome"/>
</dbReference>
<keyword evidence="7" id="KW-0436">Ligase</keyword>
<gene>
    <name evidence="7" type="ORF">K227x_51210</name>
</gene>
<feature type="transmembrane region" description="Helical" evidence="5">
    <location>
        <begin position="68"/>
        <end position="88"/>
    </location>
</feature>
<sequence length="789" mass="85440">MAKRRRVVREPVAAVANQDRSVDAPTAESVAVSRSVLLSRLAMGLLAGLVVFLAYHPSDSIAVEQGDALWFSTLALVIATITSAAGALSRRRPLAADSSAIPWMAWGLAGWIMLAAIATSTHWGSNFGNLRSATNEAWVWVAGVAAFLAFRRLFADESMRRSVLWLAVLVATGLAVHGLHQQWISLPENRAAYQADPDRLLKLAGIEAPEGTAERMRFENRLFDGGPSATFALANSWAAVLLVGIVIGAGVLRFQFAGLTWGQRIGWGLVVAICVAAMLAARSRSAMLAMLPAIAWLWIASTHAPKKNRSVIAIALGGIVAIGGAMGTALALFGNREWIDQAPASLAFRFQYWRATWRMFMDHPWFGSGPGNFRLMYSRYRESSTTEQISDPHNFFFETLASGGWVAAVLLVLIMAAGVRFALRRRSDVREFADDGQTDTDGEVRSPIWGWVIGGASAALILVWFLGWVGRRMPDLDVGLLAVPAAITFGWWSLSSLRSLRSSQIDAIASALLLALMVHLCVAGGWTVPGVAIWVWLAAGILTRVEIETLGSVPKAAGQGEWFAVWAGPAVGVLLIMTLNFVSLRPVSAQKRAMAMAEYAQSTGQLGKAGVSLGEAIEADPWAVTPPMWMADLCRWEMVRQQTSAPGDAPSSALRQAWMRWLDESKHRAGQDPSVYRQIGLNRLHVYQRFSQAEDLAAAEQIFDQVVAWSPADQWAIAQLAVIAQASGDMDKARRMARQAKLLSETGGNLERALYLQSIYAAEPVGPRAASQPIRGPADQLLASLLDPA</sequence>
<name>A0A517NHU6_9BACT</name>
<evidence type="ECO:0000313" key="8">
    <source>
        <dbReference type="Proteomes" id="UP000318538"/>
    </source>
</evidence>
<dbReference type="InterPro" id="IPR011990">
    <property type="entry name" value="TPR-like_helical_dom_sf"/>
</dbReference>
<dbReference type="GO" id="GO:0016020">
    <property type="term" value="C:membrane"/>
    <property type="evidence" value="ECO:0007669"/>
    <property type="project" value="UniProtKB-SubCell"/>
</dbReference>
<protein>
    <submittedName>
        <fullName evidence="7">O-Antigen ligase</fullName>
    </submittedName>
</protein>
<evidence type="ECO:0000256" key="5">
    <source>
        <dbReference type="SAM" id="Phobius"/>
    </source>
</evidence>
<dbReference type="PANTHER" id="PTHR37422:SF13">
    <property type="entry name" value="LIPOPOLYSACCHARIDE BIOSYNTHESIS PROTEIN PA4999-RELATED"/>
    <property type="match status" value="1"/>
</dbReference>
<feature type="transmembrane region" description="Helical" evidence="5">
    <location>
        <begin position="163"/>
        <end position="180"/>
    </location>
</feature>
<dbReference type="Gene3D" id="1.25.40.10">
    <property type="entry name" value="Tetratricopeptide repeat domain"/>
    <property type="match status" value="1"/>
</dbReference>
<feature type="transmembrane region" description="Helical" evidence="5">
    <location>
        <begin position="311"/>
        <end position="333"/>
    </location>
</feature>
<dbReference type="SUPFAM" id="SSF48452">
    <property type="entry name" value="TPR-like"/>
    <property type="match status" value="1"/>
</dbReference>
<feature type="transmembrane region" description="Helical" evidence="5">
    <location>
        <begin position="562"/>
        <end position="582"/>
    </location>
</feature>
<dbReference type="RefSeq" id="WP_145173716.1">
    <property type="nucleotide sequence ID" value="NZ_CP036525.1"/>
</dbReference>
<evidence type="ECO:0000256" key="3">
    <source>
        <dbReference type="ARBA" id="ARBA00022989"/>
    </source>
</evidence>
<evidence type="ECO:0000256" key="1">
    <source>
        <dbReference type="ARBA" id="ARBA00004141"/>
    </source>
</evidence>
<feature type="transmembrane region" description="Helical" evidence="5">
    <location>
        <begin position="264"/>
        <end position="281"/>
    </location>
</feature>
<dbReference type="GO" id="GO:0016874">
    <property type="term" value="F:ligase activity"/>
    <property type="evidence" value="ECO:0007669"/>
    <property type="project" value="UniProtKB-KW"/>
</dbReference>
<evidence type="ECO:0000256" key="2">
    <source>
        <dbReference type="ARBA" id="ARBA00022692"/>
    </source>
</evidence>
<comment type="subcellular location">
    <subcellularLocation>
        <location evidence="1">Membrane</location>
        <topology evidence="1">Multi-pass membrane protein</topology>
    </subcellularLocation>
</comment>
<feature type="transmembrane region" description="Helical" evidence="5">
    <location>
        <begin position="404"/>
        <end position="423"/>
    </location>
</feature>
<feature type="transmembrane region" description="Helical" evidence="5">
    <location>
        <begin position="100"/>
        <end position="117"/>
    </location>
</feature>
<feature type="domain" description="O-antigen ligase-related" evidence="6">
    <location>
        <begin position="270"/>
        <end position="412"/>
    </location>
</feature>
<accession>A0A517NHU6</accession>
<dbReference type="InterPro" id="IPR007016">
    <property type="entry name" value="O-antigen_ligase-rel_domated"/>
</dbReference>
<feature type="transmembrane region" description="Helical" evidence="5">
    <location>
        <begin position="137"/>
        <end position="154"/>
    </location>
</feature>
<feature type="transmembrane region" description="Helical" evidence="5">
    <location>
        <begin position="37"/>
        <end position="56"/>
    </location>
</feature>
<evidence type="ECO:0000313" key="7">
    <source>
        <dbReference type="EMBL" id="QDT06705.1"/>
    </source>
</evidence>
<feature type="transmembrane region" description="Helical" evidence="5">
    <location>
        <begin position="478"/>
        <end position="497"/>
    </location>
</feature>
<reference evidence="7 8" key="1">
    <citation type="submission" date="2019-02" db="EMBL/GenBank/DDBJ databases">
        <title>Deep-cultivation of Planctomycetes and their phenomic and genomic characterization uncovers novel biology.</title>
        <authorList>
            <person name="Wiegand S."/>
            <person name="Jogler M."/>
            <person name="Boedeker C."/>
            <person name="Pinto D."/>
            <person name="Vollmers J."/>
            <person name="Rivas-Marin E."/>
            <person name="Kohn T."/>
            <person name="Peeters S.H."/>
            <person name="Heuer A."/>
            <person name="Rast P."/>
            <person name="Oberbeckmann S."/>
            <person name="Bunk B."/>
            <person name="Jeske O."/>
            <person name="Meyerdierks A."/>
            <person name="Storesund J.E."/>
            <person name="Kallscheuer N."/>
            <person name="Luecker S."/>
            <person name="Lage O.M."/>
            <person name="Pohl T."/>
            <person name="Merkel B.J."/>
            <person name="Hornburger P."/>
            <person name="Mueller R.-W."/>
            <person name="Bruemmer F."/>
            <person name="Labrenz M."/>
            <person name="Spormann A.M."/>
            <person name="Op den Camp H."/>
            <person name="Overmann J."/>
            <person name="Amann R."/>
            <person name="Jetten M.S.M."/>
            <person name="Mascher T."/>
            <person name="Medema M.H."/>
            <person name="Devos D.P."/>
            <person name="Kaster A.-K."/>
            <person name="Ovreas L."/>
            <person name="Rohde M."/>
            <person name="Galperin M.Y."/>
            <person name="Jogler C."/>
        </authorList>
    </citation>
    <scope>NUCLEOTIDE SEQUENCE [LARGE SCALE GENOMIC DNA]</scope>
    <source>
        <strain evidence="7 8">K22_7</strain>
    </source>
</reference>